<gene>
    <name evidence="1" type="ORF">ASJ81_04480</name>
</gene>
<sequence length="137" mass="15804">MPGQQHIKQSRRSSFSQRQIIPARKIHVSNPAAIIQRARIDPKSLTPADVLQLHRTIGNRAVGKSPSEIFVPTAKTVQRQEIQEEEEPLKDKRLKLSDAKRCQKRKNCYMENLKPSSAKKSRRKSHFRQRGIIIPIH</sequence>
<organism evidence="1 2">
    <name type="scientific">Methanosarcina spelaei</name>
    <dbReference type="NCBI Taxonomy" id="1036679"/>
    <lineage>
        <taxon>Archaea</taxon>
        <taxon>Methanobacteriati</taxon>
        <taxon>Methanobacteriota</taxon>
        <taxon>Stenosarchaea group</taxon>
        <taxon>Methanomicrobia</taxon>
        <taxon>Methanosarcinales</taxon>
        <taxon>Methanosarcinaceae</taxon>
        <taxon>Methanosarcina</taxon>
    </lineage>
</organism>
<accession>A0A2A2HUK3</accession>
<dbReference type="OrthoDB" id="137954at2157"/>
<keyword evidence="2" id="KW-1185">Reference proteome</keyword>
<reference evidence="1 2" key="1">
    <citation type="journal article" date="2017" name="BMC Genomics">
        <title>Genomic analysis of methanogenic archaea reveals a shift towards energy conservation.</title>
        <authorList>
            <person name="Gilmore S.P."/>
            <person name="Henske J.K."/>
            <person name="Sexton J.A."/>
            <person name="Solomon K.V."/>
            <person name="Seppala S."/>
            <person name="Yoo J.I."/>
            <person name="Huyett L.M."/>
            <person name="Pressman A."/>
            <person name="Cogan J.Z."/>
            <person name="Kivenson V."/>
            <person name="Peng X."/>
            <person name="Tan Y."/>
            <person name="Valentine D.L."/>
            <person name="O'Malley M.A."/>
        </authorList>
    </citation>
    <scope>NUCLEOTIDE SEQUENCE [LARGE SCALE GENOMIC DNA]</scope>
    <source>
        <strain evidence="1 2">MC-15</strain>
    </source>
</reference>
<protein>
    <submittedName>
        <fullName evidence="1">Uncharacterized protein</fullName>
    </submittedName>
</protein>
<dbReference type="Proteomes" id="UP000218164">
    <property type="component" value="Unassembled WGS sequence"/>
</dbReference>
<evidence type="ECO:0000313" key="1">
    <source>
        <dbReference type="EMBL" id="PAV12988.1"/>
    </source>
</evidence>
<comment type="caution">
    <text evidence="1">The sequence shown here is derived from an EMBL/GenBank/DDBJ whole genome shotgun (WGS) entry which is preliminary data.</text>
</comment>
<evidence type="ECO:0000313" key="2">
    <source>
        <dbReference type="Proteomes" id="UP000218164"/>
    </source>
</evidence>
<dbReference type="EMBL" id="LMVP01000146">
    <property type="protein sequence ID" value="PAV12988.1"/>
    <property type="molecule type" value="Genomic_DNA"/>
</dbReference>
<dbReference type="RefSeq" id="WP_095644180.1">
    <property type="nucleotide sequence ID" value="NZ_LMVP01000146.1"/>
</dbReference>
<proteinExistence type="predicted"/>
<dbReference type="AlphaFoldDB" id="A0A2A2HUK3"/>
<name>A0A2A2HUK3_9EURY</name>